<dbReference type="SUPFAM" id="SSF56601">
    <property type="entry name" value="beta-lactamase/transpeptidase-like"/>
    <property type="match status" value="1"/>
</dbReference>
<dbReference type="PANTHER" id="PTHR43319">
    <property type="entry name" value="BETA-LACTAMASE-RELATED"/>
    <property type="match status" value="1"/>
</dbReference>
<keyword evidence="3" id="KW-1185">Reference proteome</keyword>
<dbReference type="Proteomes" id="UP001429984">
    <property type="component" value="Unassembled WGS sequence"/>
</dbReference>
<dbReference type="PANTHER" id="PTHR43319:SF3">
    <property type="entry name" value="BETA-LACTAMASE-RELATED DOMAIN-CONTAINING PROTEIN"/>
    <property type="match status" value="1"/>
</dbReference>
<gene>
    <name evidence="2" type="ORF">IU514_07890</name>
</gene>
<evidence type="ECO:0000313" key="2">
    <source>
        <dbReference type="EMBL" id="MBF6023947.1"/>
    </source>
</evidence>
<feature type="domain" description="Beta-lactamase-related" evidence="1">
    <location>
        <begin position="28"/>
        <end position="367"/>
    </location>
</feature>
<name>A0ABS0B889_9GAMM</name>
<protein>
    <submittedName>
        <fullName evidence="2">Beta-lactamase family protein</fullName>
    </submittedName>
</protein>
<dbReference type="InterPro" id="IPR012338">
    <property type="entry name" value="Beta-lactam/transpept-like"/>
</dbReference>
<evidence type="ECO:0000259" key="1">
    <source>
        <dbReference type="Pfam" id="PF00144"/>
    </source>
</evidence>
<sequence>MIVERLLRPGFEALRDQFAAHFERSDEFRELGAGLVVFEAGEKVVDLYGGYQDPSQLHPWTGRTLTHIWSASKGVMAVAIAQLVDAGALDYDAPVATWWPEFAQNGKADITLDQVMSHRAGLNGFVEPTTTDDLYDWERITTRLAKQAPLWPPGSTASYHGMTYGWLTGELIRRVTGLMPREYISLHIAQPLGSDLWLGVPPGREDDIADIVPPQADLHPVKPNGIAAGPTINPRPDANTANLAGWRTAQLPAVNLHASAEGLARMYGALANGGQLDGVRLLSGPAIAGLVLARGEPRDEMLGERQWARGVALNRGGLYGDHPNAFGHSGWGGSFGFADPASARGVAYVVNRMGSALNGDPRARALARLATAQRKP</sequence>
<dbReference type="Gene3D" id="3.40.710.10">
    <property type="entry name" value="DD-peptidase/beta-lactamase superfamily"/>
    <property type="match status" value="1"/>
</dbReference>
<dbReference type="InterPro" id="IPR052907">
    <property type="entry name" value="Beta-lactamase/esterase"/>
</dbReference>
<reference evidence="2 3" key="1">
    <citation type="submission" date="2020-11" db="EMBL/GenBank/DDBJ databases">
        <title>Draft Genome Sequence and Secondary Metabolite Biosynthetic Potential of the Lysobacter niastensis Type strain DSM 18481.</title>
        <authorList>
            <person name="Turrini P."/>
            <person name="Artuso I."/>
            <person name="Tescari M."/>
            <person name="Lugli G.A."/>
            <person name="Frangipani E."/>
            <person name="Ventura M."/>
            <person name="Visca P."/>
        </authorList>
    </citation>
    <scope>NUCLEOTIDE SEQUENCE [LARGE SCALE GENOMIC DNA]</scope>
    <source>
        <strain evidence="2 3">DSM 18481</strain>
    </source>
</reference>
<dbReference type="EMBL" id="JADLZT010000004">
    <property type="protein sequence ID" value="MBF6023947.1"/>
    <property type="molecule type" value="Genomic_DNA"/>
</dbReference>
<organism evidence="2 3">
    <name type="scientific">Lysobacter niastensis</name>
    <dbReference type="NCBI Taxonomy" id="380629"/>
    <lineage>
        <taxon>Bacteria</taxon>
        <taxon>Pseudomonadati</taxon>
        <taxon>Pseudomonadota</taxon>
        <taxon>Gammaproteobacteria</taxon>
        <taxon>Lysobacterales</taxon>
        <taxon>Lysobacteraceae</taxon>
        <taxon>Lysobacter</taxon>
    </lineage>
</organism>
<dbReference type="InterPro" id="IPR001466">
    <property type="entry name" value="Beta-lactam-related"/>
</dbReference>
<evidence type="ECO:0000313" key="3">
    <source>
        <dbReference type="Proteomes" id="UP001429984"/>
    </source>
</evidence>
<dbReference type="RefSeq" id="WP_194930557.1">
    <property type="nucleotide sequence ID" value="NZ_JADLZT010000004.1"/>
</dbReference>
<comment type="caution">
    <text evidence="2">The sequence shown here is derived from an EMBL/GenBank/DDBJ whole genome shotgun (WGS) entry which is preliminary data.</text>
</comment>
<proteinExistence type="predicted"/>
<dbReference type="Pfam" id="PF00144">
    <property type="entry name" value="Beta-lactamase"/>
    <property type="match status" value="1"/>
</dbReference>
<accession>A0ABS0B889</accession>